<dbReference type="EMBL" id="HE804045">
    <property type="protein sequence ID" value="CCH34801.1"/>
    <property type="molecule type" value="Genomic_DNA"/>
</dbReference>
<keyword evidence="1" id="KW-1133">Transmembrane helix</keyword>
<feature type="transmembrane region" description="Helical" evidence="1">
    <location>
        <begin position="60"/>
        <end position="80"/>
    </location>
</feature>
<dbReference type="KEGG" id="sesp:BN6_75760"/>
<dbReference type="AlphaFoldDB" id="K0K8U7"/>
<dbReference type="Proteomes" id="UP000006281">
    <property type="component" value="Chromosome"/>
</dbReference>
<dbReference type="PATRIC" id="fig|1179773.3.peg.7647"/>
<name>K0K8U7_SACES</name>
<keyword evidence="1" id="KW-0472">Membrane</keyword>
<dbReference type="STRING" id="1179773.BN6_75760"/>
<keyword evidence="3" id="KW-1185">Reference proteome</keyword>
<reference evidence="2 3" key="1">
    <citation type="journal article" date="2012" name="BMC Genomics">
        <title>Complete genome sequence of Saccharothrix espanaensis DSM 44229T and comparison to the other completely sequenced Pseudonocardiaceae.</title>
        <authorList>
            <person name="Strobel T."/>
            <person name="Al-Dilaimi A."/>
            <person name="Blom J."/>
            <person name="Gessner A."/>
            <person name="Kalinowski J."/>
            <person name="Luzhetska M."/>
            <person name="Puhler A."/>
            <person name="Szczepanowski R."/>
            <person name="Bechthold A."/>
            <person name="Ruckert C."/>
        </authorList>
    </citation>
    <scope>NUCLEOTIDE SEQUENCE [LARGE SCALE GENOMIC DNA]</scope>
    <source>
        <strain evidence="3">ATCC 51144 / DSM 44229 / JCM 9112 / NBRC 15066 / NRRL 15764</strain>
    </source>
</reference>
<organism evidence="2 3">
    <name type="scientific">Saccharothrix espanaensis (strain ATCC 51144 / DSM 44229 / JCM 9112 / NBRC 15066 / NRRL 15764)</name>
    <dbReference type="NCBI Taxonomy" id="1179773"/>
    <lineage>
        <taxon>Bacteria</taxon>
        <taxon>Bacillati</taxon>
        <taxon>Actinomycetota</taxon>
        <taxon>Actinomycetes</taxon>
        <taxon>Pseudonocardiales</taxon>
        <taxon>Pseudonocardiaceae</taxon>
        <taxon>Saccharothrix</taxon>
    </lineage>
</organism>
<sequence length="144" mass="15393">MTSTHREERPSVTQSKQLPRELRAAGVLTALEGLVGLGFAVLLVLHAVDADQRLVNVLGEAAYFAVLYGGVLAAGIALVLGKHWARTPSIVVQLVLLGVAWYAYGPSGQQLYGALVGVYAVVVIVLLFTNPVRRWALGVDETDE</sequence>
<dbReference type="eggNOG" id="ENOG5033KSC">
    <property type="taxonomic scope" value="Bacteria"/>
</dbReference>
<proteinExistence type="predicted"/>
<evidence type="ECO:0000256" key="1">
    <source>
        <dbReference type="SAM" id="Phobius"/>
    </source>
</evidence>
<evidence type="ECO:0000313" key="2">
    <source>
        <dbReference type="EMBL" id="CCH34801.1"/>
    </source>
</evidence>
<accession>K0K8U7</accession>
<feature type="transmembrane region" description="Helical" evidence="1">
    <location>
        <begin position="87"/>
        <end position="104"/>
    </location>
</feature>
<dbReference type="BioCyc" id="SESP1179773:BN6_RS36600-MONOMER"/>
<gene>
    <name evidence="2" type="ordered locus">BN6_75760</name>
</gene>
<keyword evidence="1" id="KW-0812">Transmembrane</keyword>
<feature type="transmembrane region" description="Helical" evidence="1">
    <location>
        <begin position="24"/>
        <end position="48"/>
    </location>
</feature>
<protein>
    <submittedName>
        <fullName evidence="2">Putative membrane protein</fullName>
    </submittedName>
</protein>
<dbReference type="HOGENOM" id="CLU_124994_1_0_11"/>
<feature type="transmembrane region" description="Helical" evidence="1">
    <location>
        <begin position="110"/>
        <end position="128"/>
    </location>
</feature>
<evidence type="ECO:0000313" key="3">
    <source>
        <dbReference type="Proteomes" id="UP000006281"/>
    </source>
</evidence>